<organism evidence="2 3">
    <name type="scientific">Streptomyces regalis</name>
    <dbReference type="NCBI Taxonomy" id="68262"/>
    <lineage>
        <taxon>Bacteria</taxon>
        <taxon>Bacillati</taxon>
        <taxon>Actinomycetota</taxon>
        <taxon>Actinomycetes</taxon>
        <taxon>Kitasatosporales</taxon>
        <taxon>Streptomycetaceae</taxon>
        <taxon>Streptomyces</taxon>
    </lineage>
</organism>
<keyword evidence="3" id="KW-1185">Reference proteome</keyword>
<accession>A0A101JFS6</accession>
<evidence type="ECO:0000256" key="1">
    <source>
        <dbReference type="SAM" id="MobiDB-lite"/>
    </source>
</evidence>
<dbReference type="AlphaFoldDB" id="A0A101JFS6"/>
<dbReference type="Proteomes" id="UP000053923">
    <property type="component" value="Unassembled WGS sequence"/>
</dbReference>
<protein>
    <submittedName>
        <fullName evidence="2">Uncharacterized protein</fullName>
    </submittedName>
</protein>
<dbReference type="RefSeq" id="WP_062708961.1">
    <property type="nucleotide sequence ID" value="NZ_LLZG01000364.1"/>
</dbReference>
<dbReference type="EMBL" id="LLZG01000364">
    <property type="protein sequence ID" value="KUL26045.1"/>
    <property type="molecule type" value="Genomic_DNA"/>
</dbReference>
<dbReference type="Pfam" id="PF19450">
    <property type="entry name" value="DUF5988"/>
    <property type="match status" value="1"/>
</dbReference>
<evidence type="ECO:0000313" key="3">
    <source>
        <dbReference type="Proteomes" id="UP000053923"/>
    </source>
</evidence>
<sequence>MNDTSKVFLEGGPDDLPERIVPAPSPGPDAKIKLRGGYEHFRPTPRHADTVEGRLPVYEWWERTEIAE</sequence>
<evidence type="ECO:0000313" key="2">
    <source>
        <dbReference type="EMBL" id="KUL26045.1"/>
    </source>
</evidence>
<proteinExistence type="predicted"/>
<dbReference type="InterPro" id="IPR046030">
    <property type="entry name" value="DUF5988"/>
</dbReference>
<feature type="region of interest" description="Disordered" evidence="1">
    <location>
        <begin position="1"/>
        <end position="29"/>
    </location>
</feature>
<comment type="caution">
    <text evidence="2">The sequence shown here is derived from an EMBL/GenBank/DDBJ whole genome shotgun (WGS) entry which is preliminary data.</text>
</comment>
<reference evidence="3" key="1">
    <citation type="submission" date="2015-10" db="EMBL/GenBank/DDBJ databases">
        <authorList>
            <person name="Ju K.-S."/>
            <person name="Doroghazi J.R."/>
            <person name="Metcalf W.W."/>
        </authorList>
    </citation>
    <scope>NUCLEOTIDE SEQUENCE [LARGE SCALE GENOMIC DNA]</scope>
    <source>
        <strain evidence="3">NRRL 3151</strain>
    </source>
</reference>
<gene>
    <name evidence="2" type="ORF">ADL12_33145</name>
</gene>
<name>A0A101JFS6_9ACTN</name>
<dbReference type="OrthoDB" id="3402203at2"/>